<reference evidence="2 3" key="1">
    <citation type="journal article" date="2015" name="Fungal Genet. Biol.">
        <title>Evolution of novel wood decay mechanisms in Agaricales revealed by the genome sequences of Fistulina hepatica and Cylindrobasidium torrendii.</title>
        <authorList>
            <person name="Floudas D."/>
            <person name="Held B.W."/>
            <person name="Riley R."/>
            <person name="Nagy L.G."/>
            <person name="Koehler G."/>
            <person name="Ransdell A.S."/>
            <person name="Younus H."/>
            <person name="Chow J."/>
            <person name="Chiniquy J."/>
            <person name="Lipzen A."/>
            <person name="Tritt A."/>
            <person name="Sun H."/>
            <person name="Haridas S."/>
            <person name="LaButti K."/>
            <person name="Ohm R.A."/>
            <person name="Kues U."/>
            <person name="Blanchette R.A."/>
            <person name="Grigoriev I.V."/>
            <person name="Minto R.E."/>
            <person name="Hibbett D.S."/>
        </authorList>
    </citation>
    <scope>NUCLEOTIDE SEQUENCE [LARGE SCALE GENOMIC DNA]</scope>
    <source>
        <strain evidence="2 3">ATCC 64428</strain>
    </source>
</reference>
<feature type="region of interest" description="Disordered" evidence="1">
    <location>
        <begin position="1"/>
        <end position="42"/>
    </location>
</feature>
<gene>
    <name evidence="2" type="ORF">FISHEDRAFT_61410</name>
</gene>
<dbReference type="AlphaFoldDB" id="A0A0D7A585"/>
<evidence type="ECO:0000256" key="1">
    <source>
        <dbReference type="SAM" id="MobiDB-lite"/>
    </source>
</evidence>
<evidence type="ECO:0000313" key="2">
    <source>
        <dbReference type="EMBL" id="KIY45071.1"/>
    </source>
</evidence>
<sequence>MSGCGGLTVREGDGSCLKNRGTDAERHAGYKRTPARPPMPSLECLKTGVVTNPTKNGRPKTSEEARSTVVRLMTRKDPLASSVIPPSCSEGDVAVEHWRKLDTPMQFTLLWWCVREHMVVRSRLHLHNNLHRSVLLPTYIGEVSSTCQRIGRFRLSPISNIDQYGIVPHRVRTLEISAKYDATLEETPDRHLPGAEGAG</sequence>
<proteinExistence type="predicted"/>
<name>A0A0D7A585_9AGAR</name>
<dbReference type="Proteomes" id="UP000054144">
    <property type="component" value="Unassembled WGS sequence"/>
</dbReference>
<evidence type="ECO:0000313" key="3">
    <source>
        <dbReference type="Proteomes" id="UP000054144"/>
    </source>
</evidence>
<dbReference type="EMBL" id="KN882062">
    <property type="protein sequence ID" value="KIY45071.1"/>
    <property type="molecule type" value="Genomic_DNA"/>
</dbReference>
<accession>A0A0D7A585</accession>
<protein>
    <submittedName>
        <fullName evidence="2">Uncharacterized protein</fullName>
    </submittedName>
</protein>
<keyword evidence="3" id="KW-1185">Reference proteome</keyword>
<organism evidence="2 3">
    <name type="scientific">Fistulina hepatica ATCC 64428</name>
    <dbReference type="NCBI Taxonomy" id="1128425"/>
    <lineage>
        <taxon>Eukaryota</taxon>
        <taxon>Fungi</taxon>
        <taxon>Dikarya</taxon>
        <taxon>Basidiomycota</taxon>
        <taxon>Agaricomycotina</taxon>
        <taxon>Agaricomycetes</taxon>
        <taxon>Agaricomycetidae</taxon>
        <taxon>Agaricales</taxon>
        <taxon>Fistulinaceae</taxon>
        <taxon>Fistulina</taxon>
    </lineage>
</organism>